<organism evidence="1">
    <name type="scientific">Anguilla anguilla</name>
    <name type="common">European freshwater eel</name>
    <name type="synonym">Muraena anguilla</name>
    <dbReference type="NCBI Taxonomy" id="7936"/>
    <lineage>
        <taxon>Eukaryota</taxon>
        <taxon>Metazoa</taxon>
        <taxon>Chordata</taxon>
        <taxon>Craniata</taxon>
        <taxon>Vertebrata</taxon>
        <taxon>Euteleostomi</taxon>
        <taxon>Actinopterygii</taxon>
        <taxon>Neopterygii</taxon>
        <taxon>Teleostei</taxon>
        <taxon>Anguilliformes</taxon>
        <taxon>Anguillidae</taxon>
        <taxon>Anguilla</taxon>
    </lineage>
</organism>
<dbReference type="EMBL" id="GBXM01056037">
    <property type="protein sequence ID" value="JAH52540.1"/>
    <property type="molecule type" value="Transcribed_RNA"/>
</dbReference>
<accession>A0A0E9THZ7</accession>
<proteinExistence type="predicted"/>
<evidence type="ECO:0000313" key="1">
    <source>
        <dbReference type="EMBL" id="JAH52540.1"/>
    </source>
</evidence>
<dbReference type="AlphaFoldDB" id="A0A0E9THZ7"/>
<reference evidence="1" key="2">
    <citation type="journal article" date="2015" name="Fish Shellfish Immunol.">
        <title>Early steps in the European eel (Anguilla anguilla)-Vibrio vulnificus interaction in the gills: Role of the RtxA13 toxin.</title>
        <authorList>
            <person name="Callol A."/>
            <person name="Pajuelo D."/>
            <person name="Ebbesson L."/>
            <person name="Teles M."/>
            <person name="MacKenzie S."/>
            <person name="Amaro C."/>
        </authorList>
    </citation>
    <scope>NUCLEOTIDE SEQUENCE</scope>
</reference>
<name>A0A0E9THZ7_ANGAN</name>
<protein>
    <submittedName>
        <fullName evidence="1">Uncharacterized protein</fullName>
    </submittedName>
</protein>
<reference evidence="1" key="1">
    <citation type="submission" date="2014-11" db="EMBL/GenBank/DDBJ databases">
        <authorList>
            <person name="Amaro Gonzalez C."/>
        </authorList>
    </citation>
    <scope>NUCLEOTIDE SEQUENCE</scope>
</reference>
<sequence>MREDCDRVERFILKVTVGELLDELRGSK</sequence>